<dbReference type="CDD" id="cd07067">
    <property type="entry name" value="HP_PGM_like"/>
    <property type="match status" value="1"/>
</dbReference>
<dbReference type="PATRIC" id="fig|1386089.3.peg.715"/>
<reference evidence="4 5" key="1">
    <citation type="submission" date="2013-08" db="EMBL/GenBank/DDBJ databases">
        <title>Intrasporangium oryzae NRRL B-24470.</title>
        <authorList>
            <person name="Liu H."/>
            <person name="Wang G."/>
        </authorList>
    </citation>
    <scope>NUCLEOTIDE SEQUENCE [LARGE SCALE GENOMIC DNA]</scope>
    <source>
        <strain evidence="4 5">NRRL B-24470</strain>
    </source>
</reference>
<dbReference type="PANTHER" id="PTHR46517">
    <property type="entry name" value="FRUCTOSE-2,6-BISPHOSPHATASE TIGAR"/>
    <property type="match status" value="1"/>
</dbReference>
<organism evidence="4 5">
    <name type="scientific">Intrasporangium oryzae NRRL B-24470</name>
    <dbReference type="NCBI Taxonomy" id="1386089"/>
    <lineage>
        <taxon>Bacteria</taxon>
        <taxon>Bacillati</taxon>
        <taxon>Actinomycetota</taxon>
        <taxon>Actinomycetes</taxon>
        <taxon>Micrococcales</taxon>
        <taxon>Intrasporangiaceae</taxon>
        <taxon>Intrasporangium</taxon>
    </lineage>
</organism>
<dbReference type="AlphaFoldDB" id="W9GGV7"/>
<dbReference type="InterPro" id="IPR051695">
    <property type="entry name" value="Phosphoglycerate_Mutase"/>
</dbReference>
<dbReference type="InterPro" id="IPR013078">
    <property type="entry name" value="His_Pase_superF_clade-1"/>
</dbReference>
<dbReference type="GO" id="GO:0045820">
    <property type="term" value="P:negative regulation of glycolytic process"/>
    <property type="evidence" value="ECO:0007669"/>
    <property type="project" value="TreeGrafter"/>
</dbReference>
<protein>
    <recommendedName>
        <fullName evidence="6">Phosphoglycerate mutase</fullName>
    </recommendedName>
</protein>
<dbReference type="GO" id="GO:0004331">
    <property type="term" value="F:fructose-2,6-bisphosphate 2-phosphatase activity"/>
    <property type="evidence" value="ECO:0007669"/>
    <property type="project" value="TreeGrafter"/>
</dbReference>
<keyword evidence="5" id="KW-1185">Reference proteome</keyword>
<evidence type="ECO:0000256" key="3">
    <source>
        <dbReference type="PIRSR" id="PIRSR613078-2"/>
    </source>
</evidence>
<evidence type="ECO:0000256" key="1">
    <source>
        <dbReference type="ARBA" id="ARBA00022801"/>
    </source>
</evidence>
<dbReference type="Gene3D" id="3.40.50.1240">
    <property type="entry name" value="Phosphoglycerate mutase-like"/>
    <property type="match status" value="1"/>
</dbReference>
<evidence type="ECO:0000313" key="4">
    <source>
        <dbReference type="EMBL" id="EWT03094.1"/>
    </source>
</evidence>
<evidence type="ECO:0000313" key="5">
    <source>
        <dbReference type="Proteomes" id="UP000019489"/>
    </source>
</evidence>
<dbReference type="RefSeq" id="WP_034801652.1">
    <property type="nucleotide sequence ID" value="NZ_AWSA01000005.1"/>
</dbReference>
<name>W9GGV7_9MICO</name>
<dbReference type="eggNOG" id="COG0406">
    <property type="taxonomic scope" value="Bacteria"/>
</dbReference>
<comment type="caution">
    <text evidence="4">The sequence shown here is derived from an EMBL/GenBank/DDBJ whole genome shotgun (WGS) entry which is preliminary data.</text>
</comment>
<evidence type="ECO:0008006" key="6">
    <source>
        <dbReference type="Google" id="ProtNLM"/>
    </source>
</evidence>
<dbReference type="SUPFAM" id="SSF53254">
    <property type="entry name" value="Phosphoglycerate mutase-like"/>
    <property type="match status" value="1"/>
</dbReference>
<proteinExistence type="predicted"/>
<dbReference type="SMART" id="SM00855">
    <property type="entry name" value="PGAM"/>
    <property type="match status" value="1"/>
</dbReference>
<dbReference type="GO" id="GO:0043456">
    <property type="term" value="P:regulation of pentose-phosphate shunt"/>
    <property type="evidence" value="ECO:0007669"/>
    <property type="project" value="TreeGrafter"/>
</dbReference>
<dbReference type="OrthoDB" id="4120859at2"/>
<keyword evidence="1" id="KW-0378">Hydrolase</keyword>
<dbReference type="InterPro" id="IPR029033">
    <property type="entry name" value="His_PPase_superfam"/>
</dbReference>
<feature type="active site" description="Proton donor/acceptor" evidence="2">
    <location>
        <position position="83"/>
    </location>
</feature>
<dbReference type="PANTHER" id="PTHR46517:SF1">
    <property type="entry name" value="FRUCTOSE-2,6-BISPHOSPHATASE TIGAR"/>
    <property type="match status" value="1"/>
</dbReference>
<dbReference type="STRING" id="1386089.N865_04050"/>
<feature type="binding site" evidence="3">
    <location>
        <begin position="22"/>
        <end position="23"/>
    </location>
    <ligand>
        <name>substrate</name>
    </ligand>
</feature>
<dbReference type="Pfam" id="PF00300">
    <property type="entry name" value="His_Phos_1"/>
    <property type="match status" value="1"/>
</dbReference>
<dbReference type="GO" id="GO:0005829">
    <property type="term" value="C:cytosol"/>
    <property type="evidence" value="ECO:0007669"/>
    <property type="project" value="TreeGrafter"/>
</dbReference>
<sequence length="182" mass="20039">MAVDIIYETHSTTEDNERGIATGWLPGRLSEQGRREAVALGERRRGTGLAAVFTSDLARAVETTEIAFAGSGLPVHLDARLRECNYGELNGAPAEMLRPRSRHIDDPFPGGQSYREVVDATRGFLRDLASRWDGTTVLVVAHSANRWALDCLLAGRAVEDLVDAPFEWQPGWHHTLPVPFHG</sequence>
<feature type="binding site" evidence="3">
    <location>
        <position position="59"/>
    </location>
    <ligand>
        <name>substrate</name>
    </ligand>
</feature>
<feature type="active site" description="Tele-phosphohistidine intermediate" evidence="2">
    <location>
        <position position="10"/>
    </location>
</feature>
<dbReference type="EMBL" id="AWSA01000005">
    <property type="protein sequence ID" value="EWT03094.1"/>
    <property type="molecule type" value="Genomic_DNA"/>
</dbReference>
<evidence type="ECO:0000256" key="2">
    <source>
        <dbReference type="PIRSR" id="PIRSR613078-1"/>
    </source>
</evidence>
<dbReference type="Proteomes" id="UP000019489">
    <property type="component" value="Unassembled WGS sequence"/>
</dbReference>
<accession>W9GGV7</accession>
<feature type="binding site" evidence="3">
    <location>
        <begin position="83"/>
        <end position="86"/>
    </location>
    <ligand>
        <name>substrate</name>
    </ligand>
</feature>
<gene>
    <name evidence="4" type="ORF">N865_04050</name>
</gene>